<keyword evidence="2" id="KW-1185">Reference proteome</keyword>
<gene>
    <name evidence="1" type="ORF">HNP32_001058</name>
</gene>
<evidence type="ECO:0008006" key="3">
    <source>
        <dbReference type="Google" id="ProtNLM"/>
    </source>
</evidence>
<reference evidence="1 2" key="1">
    <citation type="submission" date="2020-08" db="EMBL/GenBank/DDBJ databases">
        <title>Functional genomics of gut bacteria from endangered species of beetles.</title>
        <authorList>
            <person name="Carlos-Shanley C."/>
        </authorList>
    </citation>
    <scope>NUCLEOTIDE SEQUENCE [LARGE SCALE GENOMIC DNA]</scope>
    <source>
        <strain evidence="1 2">S00123</strain>
    </source>
</reference>
<sequence>MVEQARQSQPVGTRMPQNDADVCKAGELQWLVGKPRSEIPVPVDVVNRRVVCSTCPVTEDYSPYRLNIFYNQQTGIVERVSCG</sequence>
<dbReference type="RefSeq" id="WP_311769903.1">
    <property type="nucleotide sequence ID" value="NZ_JACHKY010000002.1"/>
</dbReference>
<accession>A0A7W7IN00</accession>
<dbReference type="EMBL" id="JACHKY010000002">
    <property type="protein sequence ID" value="MBB4797334.1"/>
    <property type="molecule type" value="Genomic_DNA"/>
</dbReference>
<protein>
    <recommendedName>
        <fullName evidence="3">Peptidase inhibitor I78 family protein</fullName>
    </recommendedName>
</protein>
<dbReference type="AlphaFoldDB" id="A0A7W7IN00"/>
<proteinExistence type="predicted"/>
<comment type="caution">
    <text evidence="1">The sequence shown here is derived from an EMBL/GenBank/DDBJ whole genome shotgun (WGS) entry which is preliminary data.</text>
</comment>
<name>A0A7W7IN00_9CAUL</name>
<evidence type="ECO:0000313" key="1">
    <source>
        <dbReference type="EMBL" id="MBB4797334.1"/>
    </source>
</evidence>
<dbReference type="Proteomes" id="UP000539957">
    <property type="component" value="Unassembled WGS sequence"/>
</dbReference>
<evidence type="ECO:0000313" key="2">
    <source>
        <dbReference type="Proteomes" id="UP000539957"/>
    </source>
</evidence>
<dbReference type="Gene3D" id="3.30.10.10">
    <property type="entry name" value="Trypsin Inhibitor V, subunit A"/>
    <property type="match status" value="1"/>
</dbReference>
<organism evidence="1 2">
    <name type="scientific">Brevundimonas bullata</name>
    <dbReference type="NCBI Taxonomy" id="13160"/>
    <lineage>
        <taxon>Bacteria</taxon>
        <taxon>Pseudomonadati</taxon>
        <taxon>Pseudomonadota</taxon>
        <taxon>Alphaproteobacteria</taxon>
        <taxon>Caulobacterales</taxon>
        <taxon>Caulobacteraceae</taxon>
        <taxon>Brevundimonas</taxon>
    </lineage>
</organism>